<organism evidence="3 4">
    <name type="scientific">Ruficoccus amylovorans</name>
    <dbReference type="NCBI Taxonomy" id="1804625"/>
    <lineage>
        <taxon>Bacteria</taxon>
        <taxon>Pseudomonadati</taxon>
        <taxon>Verrucomicrobiota</taxon>
        <taxon>Opitutia</taxon>
        <taxon>Puniceicoccales</taxon>
        <taxon>Cerasicoccaceae</taxon>
        <taxon>Ruficoccus</taxon>
    </lineage>
</organism>
<protein>
    <submittedName>
        <fullName evidence="3">Citrate lyase beta subunit</fullName>
    </submittedName>
</protein>
<dbReference type="Proteomes" id="UP000546464">
    <property type="component" value="Unassembled WGS sequence"/>
</dbReference>
<evidence type="ECO:0000259" key="2">
    <source>
        <dbReference type="Pfam" id="PF03328"/>
    </source>
</evidence>
<comment type="caution">
    <text evidence="3">The sequence shown here is derived from an EMBL/GenBank/DDBJ whole genome shotgun (WGS) entry which is preliminary data.</text>
</comment>
<dbReference type="InterPro" id="IPR015813">
    <property type="entry name" value="Pyrv/PenolPyrv_kinase-like_dom"/>
</dbReference>
<dbReference type="Gene3D" id="3.20.20.60">
    <property type="entry name" value="Phosphoenolpyruvate-binding domains"/>
    <property type="match status" value="1"/>
</dbReference>
<dbReference type="InterPro" id="IPR005000">
    <property type="entry name" value="Aldolase/citrate-lyase_domain"/>
</dbReference>
<keyword evidence="1" id="KW-0479">Metal-binding</keyword>
<evidence type="ECO:0000256" key="1">
    <source>
        <dbReference type="ARBA" id="ARBA00022723"/>
    </source>
</evidence>
<evidence type="ECO:0000313" key="3">
    <source>
        <dbReference type="EMBL" id="MBC2593450.1"/>
    </source>
</evidence>
<dbReference type="SUPFAM" id="SSF51621">
    <property type="entry name" value="Phosphoenolpyruvate/pyruvate domain"/>
    <property type="match status" value="1"/>
</dbReference>
<sequence>MNRLEKKMLGCLEDLRDNYNVIGIKAEFEAEGTRMEEALRLKEIVTMADLGLTIKIGGCEAVKDMLDAKVIGTRAIVGPMIETAYAMTKYVKTAQFSFSEDEREEMDFLINIETITGFENLDSITEAPEFEHIDGIVVGRVDMTGSLGLGRDQINSERIFEMTNIMAKKMQAMGKKLVVGGGVSAESLPFFRRLPAGSLAKYETRKIIFDATRSLHSEKAPEGLIKAVGFELMWLKNKRDFYGNIFKEDAERINMLETRYEKLLKEAKALCC</sequence>
<reference evidence="3 4" key="1">
    <citation type="submission" date="2020-07" db="EMBL/GenBank/DDBJ databases">
        <authorList>
            <person name="Feng X."/>
        </authorList>
    </citation>
    <scope>NUCLEOTIDE SEQUENCE [LARGE SCALE GENOMIC DNA]</scope>
    <source>
        <strain evidence="3 4">JCM31066</strain>
    </source>
</reference>
<dbReference type="InterPro" id="IPR040442">
    <property type="entry name" value="Pyrv_kinase-like_dom_sf"/>
</dbReference>
<dbReference type="GO" id="GO:0016829">
    <property type="term" value="F:lyase activity"/>
    <property type="evidence" value="ECO:0007669"/>
    <property type="project" value="UniProtKB-KW"/>
</dbReference>
<dbReference type="Pfam" id="PF03328">
    <property type="entry name" value="HpcH_HpaI"/>
    <property type="match status" value="1"/>
</dbReference>
<proteinExistence type="predicted"/>
<dbReference type="AlphaFoldDB" id="A0A842HAZ4"/>
<keyword evidence="3" id="KW-0456">Lyase</keyword>
<name>A0A842HAZ4_9BACT</name>
<dbReference type="EMBL" id="JACHVB010000013">
    <property type="protein sequence ID" value="MBC2593450.1"/>
    <property type="molecule type" value="Genomic_DNA"/>
</dbReference>
<dbReference type="GO" id="GO:0046872">
    <property type="term" value="F:metal ion binding"/>
    <property type="evidence" value="ECO:0007669"/>
    <property type="project" value="UniProtKB-KW"/>
</dbReference>
<feature type="domain" description="HpcH/HpaI aldolase/citrate lyase" evidence="2">
    <location>
        <begin position="63"/>
        <end position="163"/>
    </location>
</feature>
<keyword evidence="4" id="KW-1185">Reference proteome</keyword>
<gene>
    <name evidence="3" type="ORF">H5P28_04170</name>
</gene>
<dbReference type="RefSeq" id="WP_185674454.1">
    <property type="nucleotide sequence ID" value="NZ_JACHVB010000013.1"/>
</dbReference>
<accession>A0A842HAZ4</accession>
<evidence type="ECO:0000313" key="4">
    <source>
        <dbReference type="Proteomes" id="UP000546464"/>
    </source>
</evidence>